<evidence type="ECO:0000313" key="8">
    <source>
        <dbReference type="EMBL" id="GGL90107.1"/>
    </source>
</evidence>
<keyword evidence="4 6" id="KW-1133">Transmembrane helix</keyword>
<dbReference type="Gene3D" id="1.10.3730.20">
    <property type="match status" value="1"/>
</dbReference>
<keyword evidence="3 6" id="KW-0812">Transmembrane</keyword>
<feature type="transmembrane region" description="Helical" evidence="6">
    <location>
        <begin position="97"/>
        <end position="116"/>
    </location>
</feature>
<evidence type="ECO:0000313" key="9">
    <source>
        <dbReference type="Proteomes" id="UP000649829"/>
    </source>
</evidence>
<dbReference type="PANTHER" id="PTHR32322:SF2">
    <property type="entry name" value="EAMA DOMAIN-CONTAINING PROTEIN"/>
    <property type="match status" value="1"/>
</dbReference>
<accession>A0A917SN31</accession>
<comment type="similarity">
    <text evidence="2">Belongs to the EamA transporter family.</text>
</comment>
<keyword evidence="5 6" id="KW-0472">Membrane</keyword>
<evidence type="ECO:0000256" key="4">
    <source>
        <dbReference type="ARBA" id="ARBA00022989"/>
    </source>
</evidence>
<dbReference type="RefSeq" id="WP_028285921.1">
    <property type="nucleotide sequence ID" value="NZ_BMLF01000001.1"/>
</dbReference>
<dbReference type="PANTHER" id="PTHR32322">
    <property type="entry name" value="INNER MEMBRANE TRANSPORTER"/>
    <property type="match status" value="1"/>
</dbReference>
<feature type="transmembrane region" description="Helical" evidence="6">
    <location>
        <begin position="41"/>
        <end position="58"/>
    </location>
</feature>
<feature type="transmembrane region" description="Helical" evidence="6">
    <location>
        <begin position="214"/>
        <end position="238"/>
    </location>
</feature>
<evidence type="ECO:0000259" key="7">
    <source>
        <dbReference type="Pfam" id="PF00892"/>
    </source>
</evidence>
<comment type="subcellular location">
    <subcellularLocation>
        <location evidence="1">Membrane</location>
        <topology evidence="1">Multi-pass membrane protein</topology>
    </subcellularLocation>
</comment>
<feature type="domain" description="EamA" evidence="7">
    <location>
        <begin position="10"/>
        <end position="142"/>
    </location>
</feature>
<dbReference type="Pfam" id="PF00892">
    <property type="entry name" value="EamA"/>
    <property type="match status" value="2"/>
</dbReference>
<evidence type="ECO:0000256" key="3">
    <source>
        <dbReference type="ARBA" id="ARBA00022692"/>
    </source>
</evidence>
<feature type="transmembrane region" description="Helical" evidence="6">
    <location>
        <begin position="156"/>
        <end position="174"/>
    </location>
</feature>
<feature type="domain" description="EamA" evidence="7">
    <location>
        <begin position="153"/>
        <end position="288"/>
    </location>
</feature>
<dbReference type="InterPro" id="IPR037185">
    <property type="entry name" value="EmrE-like"/>
</dbReference>
<dbReference type="Proteomes" id="UP000649829">
    <property type="component" value="Unassembled WGS sequence"/>
</dbReference>
<evidence type="ECO:0000256" key="1">
    <source>
        <dbReference type="ARBA" id="ARBA00004141"/>
    </source>
</evidence>
<dbReference type="InterPro" id="IPR000620">
    <property type="entry name" value="EamA_dom"/>
</dbReference>
<evidence type="ECO:0000256" key="6">
    <source>
        <dbReference type="SAM" id="Phobius"/>
    </source>
</evidence>
<feature type="transmembrane region" description="Helical" evidence="6">
    <location>
        <begin position="128"/>
        <end position="144"/>
    </location>
</feature>
<evidence type="ECO:0000256" key="5">
    <source>
        <dbReference type="ARBA" id="ARBA00023136"/>
    </source>
</evidence>
<dbReference type="SUPFAM" id="SSF103481">
    <property type="entry name" value="Multidrug resistance efflux transporter EmrE"/>
    <property type="match status" value="2"/>
</dbReference>
<feature type="transmembrane region" description="Helical" evidence="6">
    <location>
        <begin position="70"/>
        <end position="91"/>
    </location>
</feature>
<reference evidence="8" key="2">
    <citation type="submission" date="2020-09" db="EMBL/GenBank/DDBJ databases">
        <authorList>
            <person name="Sun Q."/>
            <person name="Zhou Y."/>
        </authorList>
    </citation>
    <scope>NUCLEOTIDE SEQUENCE</scope>
    <source>
        <strain evidence="8">CGMCC 1.6293</strain>
    </source>
</reference>
<name>A0A917SN31_9RHOB</name>
<feature type="transmembrane region" description="Helical" evidence="6">
    <location>
        <begin position="245"/>
        <end position="265"/>
    </location>
</feature>
<proteinExistence type="inferred from homology"/>
<feature type="transmembrane region" description="Helical" evidence="6">
    <location>
        <begin position="186"/>
        <end position="208"/>
    </location>
</feature>
<comment type="caution">
    <text evidence="8">The sequence shown here is derived from an EMBL/GenBank/DDBJ whole genome shotgun (WGS) entry which is preliminary data.</text>
</comment>
<dbReference type="EMBL" id="BMLF01000001">
    <property type="protein sequence ID" value="GGL90107.1"/>
    <property type="molecule type" value="Genomic_DNA"/>
</dbReference>
<evidence type="ECO:0000256" key="2">
    <source>
        <dbReference type="ARBA" id="ARBA00007362"/>
    </source>
</evidence>
<reference evidence="8" key="1">
    <citation type="journal article" date="2014" name="Int. J. Syst. Evol. Microbiol.">
        <title>Complete genome sequence of Corynebacterium casei LMG S-19264T (=DSM 44701T), isolated from a smear-ripened cheese.</title>
        <authorList>
            <consortium name="US DOE Joint Genome Institute (JGI-PGF)"/>
            <person name="Walter F."/>
            <person name="Albersmeier A."/>
            <person name="Kalinowski J."/>
            <person name="Ruckert C."/>
        </authorList>
    </citation>
    <scope>NUCLEOTIDE SEQUENCE</scope>
    <source>
        <strain evidence="8">CGMCC 1.6293</strain>
    </source>
</reference>
<keyword evidence="9" id="KW-1185">Reference proteome</keyword>
<sequence>MQKARIDAQGASLLIFISLILGANQVVMKLTSEGLSPVFQSGLRSAVAAACVGVWVLARRIPFPVDRSIVKAGLWLGGLFAFEFLCLYVAVDMTSVSHVSIMFYTMPVHLSLMAHFLLPGERLTRTKSLGLVLCLVAVVLVMSDQEGGHADLTGDIIAFVGAIGWAAVGMLLRASAMSRVPGEATLLWQLGVSSPFLLLAAFFFGPLVRDFEPVHVWLMAYQVVAVALFCFMAWLLLIRIYPASTVASFSFLTPVFSVFFAWAILGEPLRPLVLAGLGLVAVGIYLINRRQVPQKVA</sequence>
<dbReference type="GO" id="GO:0016020">
    <property type="term" value="C:membrane"/>
    <property type="evidence" value="ECO:0007669"/>
    <property type="project" value="UniProtKB-SubCell"/>
</dbReference>
<dbReference type="InterPro" id="IPR050638">
    <property type="entry name" value="AA-Vitamin_Transporters"/>
</dbReference>
<gene>
    <name evidence="8" type="ORF">GCM10011534_10300</name>
</gene>
<feature type="transmembrane region" description="Helical" evidence="6">
    <location>
        <begin position="271"/>
        <end position="288"/>
    </location>
</feature>
<dbReference type="AlphaFoldDB" id="A0A917SN31"/>
<protein>
    <submittedName>
        <fullName evidence="8">Multidrug DMT transporter permease</fullName>
    </submittedName>
</protein>
<organism evidence="8 9">
    <name type="scientific">Pseudooceanicola nanhaiensis</name>
    <dbReference type="NCBI Taxonomy" id="375761"/>
    <lineage>
        <taxon>Bacteria</taxon>
        <taxon>Pseudomonadati</taxon>
        <taxon>Pseudomonadota</taxon>
        <taxon>Alphaproteobacteria</taxon>
        <taxon>Rhodobacterales</taxon>
        <taxon>Paracoccaceae</taxon>
        <taxon>Pseudooceanicola</taxon>
    </lineage>
</organism>